<dbReference type="EMBL" id="BAAAOB010000004">
    <property type="protein sequence ID" value="GAA1796617.1"/>
    <property type="molecule type" value="Genomic_DNA"/>
</dbReference>
<dbReference type="Pfam" id="PF13302">
    <property type="entry name" value="Acetyltransf_3"/>
    <property type="match status" value="1"/>
</dbReference>
<name>A0ABN2LQ46_9MICO</name>
<dbReference type="Proteomes" id="UP001500851">
    <property type="component" value="Unassembled WGS sequence"/>
</dbReference>
<dbReference type="SUPFAM" id="SSF55729">
    <property type="entry name" value="Acyl-CoA N-acyltransferases (Nat)"/>
    <property type="match status" value="1"/>
</dbReference>
<dbReference type="Gene3D" id="3.40.630.30">
    <property type="match status" value="1"/>
</dbReference>
<feature type="domain" description="N-acetyltransferase" evidence="4">
    <location>
        <begin position="1"/>
        <end position="172"/>
    </location>
</feature>
<protein>
    <submittedName>
        <fullName evidence="5">GNAT family protein</fullName>
    </submittedName>
</protein>
<accession>A0ABN2LQ46</accession>
<proteinExistence type="inferred from homology"/>
<evidence type="ECO:0000259" key="4">
    <source>
        <dbReference type="PROSITE" id="PS51186"/>
    </source>
</evidence>
<reference evidence="5 6" key="1">
    <citation type="journal article" date="2019" name="Int. J. Syst. Evol. Microbiol.">
        <title>The Global Catalogue of Microorganisms (GCM) 10K type strain sequencing project: providing services to taxonomists for standard genome sequencing and annotation.</title>
        <authorList>
            <consortium name="The Broad Institute Genomics Platform"/>
            <consortium name="The Broad Institute Genome Sequencing Center for Infectious Disease"/>
            <person name="Wu L."/>
            <person name="Ma J."/>
        </authorList>
    </citation>
    <scope>NUCLEOTIDE SEQUENCE [LARGE SCALE GENOMIC DNA]</scope>
    <source>
        <strain evidence="5 6">JCM 14736</strain>
    </source>
</reference>
<evidence type="ECO:0000313" key="6">
    <source>
        <dbReference type="Proteomes" id="UP001500851"/>
    </source>
</evidence>
<gene>
    <name evidence="5" type="ORF">GCM10009768_27040</name>
</gene>
<keyword evidence="2" id="KW-0012">Acyltransferase</keyword>
<dbReference type="PANTHER" id="PTHR43792">
    <property type="entry name" value="GNAT FAMILY, PUTATIVE (AFU_ORTHOLOGUE AFUA_3G00765)-RELATED-RELATED"/>
    <property type="match status" value="1"/>
</dbReference>
<evidence type="ECO:0000313" key="5">
    <source>
        <dbReference type="EMBL" id="GAA1796617.1"/>
    </source>
</evidence>
<evidence type="ECO:0000256" key="2">
    <source>
        <dbReference type="ARBA" id="ARBA00023315"/>
    </source>
</evidence>
<evidence type="ECO:0000256" key="3">
    <source>
        <dbReference type="ARBA" id="ARBA00038502"/>
    </source>
</evidence>
<keyword evidence="6" id="KW-1185">Reference proteome</keyword>
<dbReference type="InterPro" id="IPR051531">
    <property type="entry name" value="N-acetyltransferase"/>
</dbReference>
<comment type="similarity">
    <text evidence="3">Belongs to the acetyltransferase family. RimJ subfamily.</text>
</comment>
<comment type="caution">
    <text evidence="5">The sequence shown here is derived from an EMBL/GenBank/DDBJ whole genome shotgun (WGS) entry which is preliminary data.</text>
</comment>
<sequence length="195" mass="20940">MGIRVIRLSDAPVLEQLLRENRDWLQPWEATHPSGAGAVPGSVSMRPTIKAMRRQLRSGSGAPFVITIGGAVVGQLSVSEISGGALRSAQLGYWVARSAAGRGATPTACALAIDYLFGELGMHRVEICIRPENAPSLRVVEKLGLRYEGRRAAYIHIDGAWRDHDCFAITVEEAEQGMLSRLGASLDAGARPPVQ</sequence>
<dbReference type="PANTHER" id="PTHR43792:SF8">
    <property type="entry name" value="[RIBOSOMAL PROTEIN US5]-ALANINE N-ACETYLTRANSFERASE"/>
    <property type="match status" value="1"/>
</dbReference>
<dbReference type="InterPro" id="IPR016181">
    <property type="entry name" value="Acyl_CoA_acyltransferase"/>
</dbReference>
<keyword evidence="1" id="KW-0808">Transferase</keyword>
<dbReference type="InterPro" id="IPR000182">
    <property type="entry name" value="GNAT_dom"/>
</dbReference>
<organism evidence="5 6">
    <name type="scientific">Leucobacter iarius</name>
    <dbReference type="NCBI Taxonomy" id="333963"/>
    <lineage>
        <taxon>Bacteria</taxon>
        <taxon>Bacillati</taxon>
        <taxon>Actinomycetota</taxon>
        <taxon>Actinomycetes</taxon>
        <taxon>Micrococcales</taxon>
        <taxon>Microbacteriaceae</taxon>
        <taxon>Leucobacter</taxon>
    </lineage>
</organism>
<dbReference type="PROSITE" id="PS51186">
    <property type="entry name" value="GNAT"/>
    <property type="match status" value="1"/>
</dbReference>
<evidence type="ECO:0000256" key="1">
    <source>
        <dbReference type="ARBA" id="ARBA00022679"/>
    </source>
</evidence>